<gene>
    <name evidence="2" type="ORF">CTER_1830</name>
</gene>
<evidence type="ECO:0000313" key="3">
    <source>
        <dbReference type="Proteomes" id="UP000014155"/>
    </source>
</evidence>
<dbReference type="EMBL" id="AORV01000029">
    <property type="protein sequence ID" value="EMS72221.1"/>
    <property type="molecule type" value="Genomic_DNA"/>
</dbReference>
<keyword evidence="3" id="KW-1185">Reference proteome</keyword>
<dbReference type="AlphaFoldDB" id="S0FPD5"/>
<name>S0FPD5_RUMCE</name>
<evidence type="ECO:0000313" key="2">
    <source>
        <dbReference type="EMBL" id="EMS72221.1"/>
    </source>
</evidence>
<keyword evidence="1" id="KW-0472">Membrane</keyword>
<keyword evidence="1" id="KW-0812">Transmembrane</keyword>
<feature type="transmembrane region" description="Helical" evidence="1">
    <location>
        <begin position="176"/>
        <end position="195"/>
    </location>
</feature>
<protein>
    <submittedName>
        <fullName evidence="2">Uncharacterized protein</fullName>
    </submittedName>
</protein>
<proteinExistence type="predicted"/>
<organism evidence="2 3">
    <name type="scientific">Ruminiclostridium cellobioparum subsp. termitidis CT1112</name>
    <dbReference type="NCBI Taxonomy" id="1195236"/>
    <lineage>
        <taxon>Bacteria</taxon>
        <taxon>Bacillati</taxon>
        <taxon>Bacillota</taxon>
        <taxon>Clostridia</taxon>
        <taxon>Eubacteriales</taxon>
        <taxon>Oscillospiraceae</taxon>
        <taxon>Ruminiclostridium</taxon>
    </lineage>
</organism>
<comment type="caution">
    <text evidence="2">The sequence shown here is derived from an EMBL/GenBank/DDBJ whole genome shotgun (WGS) entry which is preliminary data.</text>
</comment>
<evidence type="ECO:0000256" key="1">
    <source>
        <dbReference type="SAM" id="Phobius"/>
    </source>
</evidence>
<keyword evidence="1" id="KW-1133">Transmembrane helix</keyword>
<accession>S0FPD5</accession>
<feature type="transmembrane region" description="Helical" evidence="1">
    <location>
        <begin position="59"/>
        <end position="81"/>
    </location>
</feature>
<dbReference type="Proteomes" id="UP000014155">
    <property type="component" value="Unassembled WGS sequence"/>
</dbReference>
<dbReference type="PATRIC" id="fig|1195236.3.peg.2154"/>
<feature type="transmembrane region" description="Helical" evidence="1">
    <location>
        <begin position="93"/>
        <end position="112"/>
    </location>
</feature>
<sequence>MQLITNIPLINIPENKFMIILFFTGLNNLLICSCLIIYSSIDFSNNNERTLLNDLTSKLVGINNLVFLSWLFIVGMLNLYVGYTSTFKNFFPWAYYTYGIYNIINVCSSILINRKQNNTIKKNGYPRVEFSSTILSRNYKSTKIIARIVSLSFCIILIFQLKGIYNNLWINNNDTLTIKISLQLFGVLFSILIFFNKYIQSIRDSWLKNFEKRIIIEELTSEEIKRIFIDDYIGKTTLNWLKGYSDDVEERLTIFLNSVKELNEKFLDFDLKDFETDDDALTLLELNFDTYEQIINSKKNWKNL</sequence>
<feature type="transmembrane region" description="Helical" evidence="1">
    <location>
        <begin position="17"/>
        <end position="38"/>
    </location>
</feature>
<reference evidence="2 3" key="1">
    <citation type="journal article" date="2013" name="Genome Announc.">
        <title>Draft Genome Sequence of the Cellulolytic, Mesophilic, Anaerobic Bacterium Clostridium termitidis Strain CT1112 (DSM 5398).</title>
        <authorList>
            <person name="Lal S."/>
            <person name="Ramachandran U."/>
            <person name="Zhang X."/>
            <person name="Munir R."/>
            <person name="Sparling R."/>
            <person name="Levin D.B."/>
        </authorList>
    </citation>
    <scope>NUCLEOTIDE SEQUENCE [LARGE SCALE GENOMIC DNA]</scope>
    <source>
        <strain evidence="2 3">CT1112</strain>
    </source>
</reference>
<feature type="transmembrane region" description="Helical" evidence="1">
    <location>
        <begin position="144"/>
        <end position="164"/>
    </location>
</feature>